<proteinExistence type="predicted"/>
<dbReference type="AlphaFoldDB" id="A0A1W1VGN9"/>
<dbReference type="EMBL" id="FWWU01000009">
    <property type="protein sequence ID" value="SMB92383.1"/>
    <property type="molecule type" value="Genomic_DNA"/>
</dbReference>
<dbReference type="STRING" id="695939.SAMN00790413_01548"/>
<reference evidence="1 2" key="1">
    <citation type="submission" date="2017-04" db="EMBL/GenBank/DDBJ databases">
        <authorList>
            <person name="Afonso C.L."/>
            <person name="Miller P.J."/>
            <person name="Scott M.A."/>
            <person name="Spackman E."/>
            <person name="Goraichik I."/>
            <person name="Dimitrov K.M."/>
            <person name="Suarez D.L."/>
            <person name="Swayne D.E."/>
        </authorList>
    </citation>
    <scope>NUCLEOTIDE SEQUENCE [LARGE SCALE GENOMIC DNA]</scope>
    <source>
        <strain evidence="1 2">KR-140</strain>
    </source>
</reference>
<organism evidence="1 2">
    <name type="scientific">Deinococcus hopiensis KR-140</name>
    <dbReference type="NCBI Taxonomy" id="695939"/>
    <lineage>
        <taxon>Bacteria</taxon>
        <taxon>Thermotogati</taxon>
        <taxon>Deinococcota</taxon>
        <taxon>Deinococci</taxon>
        <taxon>Deinococcales</taxon>
        <taxon>Deinococcaceae</taxon>
        <taxon>Deinococcus</taxon>
    </lineage>
</organism>
<accession>A0A1W1VGN9</accession>
<dbReference type="Proteomes" id="UP000192582">
    <property type="component" value="Unassembled WGS sequence"/>
</dbReference>
<gene>
    <name evidence="1" type="ORF">SAMN00790413_01548</name>
</gene>
<evidence type="ECO:0000313" key="1">
    <source>
        <dbReference type="EMBL" id="SMB92383.1"/>
    </source>
</evidence>
<evidence type="ECO:0000313" key="2">
    <source>
        <dbReference type="Proteomes" id="UP000192582"/>
    </source>
</evidence>
<keyword evidence="2" id="KW-1185">Reference proteome</keyword>
<protein>
    <submittedName>
        <fullName evidence="1">Uncharacterized protein</fullName>
    </submittedName>
</protein>
<name>A0A1W1VGN9_9DEIO</name>
<sequence>MGETQLDAALQGEVEGGLEHADFGSGHLYEFALGKLAAAVAEGDAGEIYFRVQAPHGFGRAVQVVLLAGAQYHLAR</sequence>